<keyword evidence="2" id="KW-1185">Reference proteome</keyword>
<gene>
    <name evidence="1" type="ORF">PUN28_004886</name>
</gene>
<name>A0AAW2GIY2_9HYME</name>
<protein>
    <submittedName>
        <fullName evidence="1">Uncharacterized protein</fullName>
    </submittedName>
</protein>
<organism evidence="1 2">
    <name type="scientific">Cardiocondyla obscurior</name>
    <dbReference type="NCBI Taxonomy" id="286306"/>
    <lineage>
        <taxon>Eukaryota</taxon>
        <taxon>Metazoa</taxon>
        <taxon>Ecdysozoa</taxon>
        <taxon>Arthropoda</taxon>
        <taxon>Hexapoda</taxon>
        <taxon>Insecta</taxon>
        <taxon>Pterygota</taxon>
        <taxon>Neoptera</taxon>
        <taxon>Endopterygota</taxon>
        <taxon>Hymenoptera</taxon>
        <taxon>Apocrita</taxon>
        <taxon>Aculeata</taxon>
        <taxon>Formicoidea</taxon>
        <taxon>Formicidae</taxon>
        <taxon>Myrmicinae</taxon>
        <taxon>Cardiocondyla</taxon>
    </lineage>
</organism>
<dbReference type="Proteomes" id="UP001430953">
    <property type="component" value="Unassembled WGS sequence"/>
</dbReference>
<sequence>MHDPAVAGSGKFYPRLELFSPFIVFRYTPRRLNERSTSSLTNSPAFFLACCVQATSIAENRPREKCLTSTYGRSHFVSKFARRTRSFYYRVLNAASSESLKKTRRISEEFFGHVEREITASVFCIYLKFFISFRNEVAWPNYVRKRNSNSTSLL</sequence>
<accession>A0AAW2GIY2</accession>
<comment type="caution">
    <text evidence="1">The sequence shown here is derived from an EMBL/GenBank/DDBJ whole genome shotgun (WGS) entry which is preliminary data.</text>
</comment>
<dbReference type="EMBL" id="JADYXP020000004">
    <property type="protein sequence ID" value="KAL0126076.1"/>
    <property type="molecule type" value="Genomic_DNA"/>
</dbReference>
<reference evidence="1 2" key="1">
    <citation type="submission" date="2023-03" db="EMBL/GenBank/DDBJ databases">
        <title>High recombination rates correlate with genetic variation in Cardiocondyla obscurior ants.</title>
        <authorList>
            <person name="Errbii M."/>
        </authorList>
    </citation>
    <scope>NUCLEOTIDE SEQUENCE [LARGE SCALE GENOMIC DNA]</scope>
    <source>
        <strain evidence="1">Alpha-2009</strain>
        <tissue evidence="1">Whole body</tissue>
    </source>
</reference>
<dbReference type="AlphaFoldDB" id="A0AAW2GIY2"/>
<evidence type="ECO:0000313" key="2">
    <source>
        <dbReference type="Proteomes" id="UP001430953"/>
    </source>
</evidence>
<evidence type="ECO:0000313" key="1">
    <source>
        <dbReference type="EMBL" id="KAL0126076.1"/>
    </source>
</evidence>
<proteinExistence type="predicted"/>